<organism evidence="1 2">
    <name type="scientific">Zingiber officinale</name>
    <name type="common">Ginger</name>
    <name type="synonym">Amomum zingiber</name>
    <dbReference type="NCBI Taxonomy" id="94328"/>
    <lineage>
        <taxon>Eukaryota</taxon>
        <taxon>Viridiplantae</taxon>
        <taxon>Streptophyta</taxon>
        <taxon>Embryophyta</taxon>
        <taxon>Tracheophyta</taxon>
        <taxon>Spermatophyta</taxon>
        <taxon>Magnoliopsida</taxon>
        <taxon>Liliopsida</taxon>
        <taxon>Zingiberales</taxon>
        <taxon>Zingiberaceae</taxon>
        <taxon>Zingiber</taxon>
    </lineage>
</organism>
<reference evidence="1 2" key="1">
    <citation type="submission" date="2020-08" db="EMBL/GenBank/DDBJ databases">
        <title>Plant Genome Project.</title>
        <authorList>
            <person name="Zhang R.-G."/>
        </authorList>
    </citation>
    <scope>NUCLEOTIDE SEQUENCE [LARGE SCALE GENOMIC DNA]</scope>
    <source>
        <tissue evidence="1">Rhizome</tissue>
    </source>
</reference>
<accession>A0A8J5G9Q2</accession>
<dbReference type="AlphaFoldDB" id="A0A8J5G9Q2"/>
<keyword evidence="2" id="KW-1185">Reference proteome</keyword>
<sequence>MDSSYWALQLVQKLIAASPQLLLEGNTYLNKPSVKTPNNIKLPQCNANSQPVEIRGRDDLHKAKHNLEQPIEDDIDGVPVVPAYEDGSKMSTQVGVSKVGQNSVFPSSLPMVPDDKQSLGVFLLWQING</sequence>
<dbReference type="EMBL" id="JACMSC010000010">
    <property type="protein sequence ID" value="KAG6502505.1"/>
    <property type="molecule type" value="Genomic_DNA"/>
</dbReference>
<proteinExistence type="predicted"/>
<gene>
    <name evidence="1" type="ORF">ZIOFF_034786</name>
</gene>
<evidence type="ECO:0000313" key="2">
    <source>
        <dbReference type="Proteomes" id="UP000734854"/>
    </source>
</evidence>
<dbReference type="Proteomes" id="UP000734854">
    <property type="component" value="Unassembled WGS sequence"/>
</dbReference>
<evidence type="ECO:0000313" key="1">
    <source>
        <dbReference type="EMBL" id="KAG6502505.1"/>
    </source>
</evidence>
<name>A0A8J5G9Q2_ZINOF</name>
<comment type="caution">
    <text evidence="1">The sequence shown here is derived from an EMBL/GenBank/DDBJ whole genome shotgun (WGS) entry which is preliminary data.</text>
</comment>
<protein>
    <submittedName>
        <fullName evidence="1">Uncharacterized protein</fullName>
    </submittedName>
</protein>